<proteinExistence type="inferred from homology"/>
<dbReference type="CDD" id="cd05013">
    <property type="entry name" value="SIS_RpiR"/>
    <property type="match status" value="1"/>
</dbReference>
<dbReference type="PANTHER" id="PTHR30390:SF7">
    <property type="entry name" value="PHOSPHOHEPTOSE ISOMERASE"/>
    <property type="match status" value="1"/>
</dbReference>
<evidence type="ECO:0000259" key="2">
    <source>
        <dbReference type="PROSITE" id="PS51464"/>
    </source>
</evidence>
<sequence>MLETYFDKVKEHMQNIEKHEITQLKKGAQKVAAAIKQGGIVQLFGCGHSHLLTEEVFYRAGGLAPIKPLLIEPLMLHEGAVTSSRLEKQNDYAQAFMREQDIRQEDVVIVISTSGRNPVPIDVALFAKEKGAYVIGITSLAYAGTLPSKHKEGHTLSTVVDLVIDNHSVTGDAVLSYEQVAVPFAPTSTVIGAMLLNGLFAEVIKLLVDQGIDPPIFLSGNIDGAELHNNALVNRYKSRIPLFQ</sequence>
<dbReference type="Pfam" id="PF13580">
    <property type="entry name" value="SIS_2"/>
    <property type="match status" value="1"/>
</dbReference>
<name>A0A8J2YBI2_9BACL</name>
<accession>A0A8J2YBI2</accession>
<dbReference type="InterPro" id="IPR022951">
    <property type="entry name" value="UPF0309"/>
</dbReference>
<dbReference type="Gene3D" id="3.40.50.10490">
    <property type="entry name" value="Glucose-6-phosphate isomerase like protein, domain 1"/>
    <property type="match status" value="1"/>
</dbReference>
<organism evidence="3 4">
    <name type="scientific">Pullulanibacillus camelliae</name>
    <dbReference type="NCBI Taxonomy" id="1707096"/>
    <lineage>
        <taxon>Bacteria</taxon>
        <taxon>Bacillati</taxon>
        <taxon>Bacillota</taxon>
        <taxon>Bacilli</taxon>
        <taxon>Bacillales</taxon>
        <taxon>Sporolactobacillaceae</taxon>
        <taxon>Pullulanibacillus</taxon>
    </lineage>
</organism>
<dbReference type="PROSITE" id="PS51464">
    <property type="entry name" value="SIS"/>
    <property type="match status" value="1"/>
</dbReference>
<dbReference type="PANTHER" id="PTHR30390">
    <property type="entry name" value="SEDOHEPTULOSE 7-PHOSPHATE ISOMERASE / DNAA INITIATOR-ASSOCIATING FACTOR FOR REPLICATION INITIATION"/>
    <property type="match status" value="1"/>
</dbReference>
<dbReference type="GO" id="GO:1901135">
    <property type="term" value="P:carbohydrate derivative metabolic process"/>
    <property type="evidence" value="ECO:0007669"/>
    <property type="project" value="InterPro"/>
</dbReference>
<dbReference type="InterPro" id="IPR050099">
    <property type="entry name" value="SIS_GmhA/DiaA_subfam"/>
</dbReference>
<dbReference type="AlphaFoldDB" id="A0A8J2YBI2"/>
<comment type="similarity">
    <text evidence="1">Belongs to the UPF0309 family.</text>
</comment>
<reference evidence="3" key="2">
    <citation type="submission" date="2020-09" db="EMBL/GenBank/DDBJ databases">
        <authorList>
            <person name="Sun Q."/>
            <person name="Zhou Y."/>
        </authorList>
    </citation>
    <scope>NUCLEOTIDE SEQUENCE</scope>
    <source>
        <strain evidence="3">CGMCC 1.15371</strain>
    </source>
</reference>
<dbReference type="GO" id="GO:0097367">
    <property type="term" value="F:carbohydrate derivative binding"/>
    <property type="evidence" value="ECO:0007669"/>
    <property type="project" value="InterPro"/>
</dbReference>
<keyword evidence="4" id="KW-1185">Reference proteome</keyword>
<dbReference type="InterPro" id="IPR046348">
    <property type="entry name" value="SIS_dom_sf"/>
</dbReference>
<evidence type="ECO:0000313" key="4">
    <source>
        <dbReference type="Proteomes" id="UP000628775"/>
    </source>
</evidence>
<feature type="domain" description="SIS" evidence="2">
    <location>
        <begin position="31"/>
        <end position="212"/>
    </location>
</feature>
<dbReference type="HAMAP" id="MF_01240">
    <property type="entry name" value="UPF0309"/>
    <property type="match status" value="1"/>
</dbReference>
<dbReference type="EMBL" id="BMIR01000003">
    <property type="protein sequence ID" value="GGE33328.1"/>
    <property type="molecule type" value="Genomic_DNA"/>
</dbReference>
<dbReference type="NCBIfam" id="NF002805">
    <property type="entry name" value="PRK02947.1"/>
    <property type="match status" value="1"/>
</dbReference>
<comment type="caution">
    <text evidence="3">The sequence shown here is derived from an EMBL/GenBank/DDBJ whole genome shotgun (WGS) entry which is preliminary data.</text>
</comment>
<evidence type="ECO:0000313" key="3">
    <source>
        <dbReference type="EMBL" id="GGE33328.1"/>
    </source>
</evidence>
<dbReference type="InterPro" id="IPR001347">
    <property type="entry name" value="SIS_dom"/>
</dbReference>
<protein>
    <recommendedName>
        <fullName evidence="1">UPF0309 protein GCM10011391_09980</fullName>
    </recommendedName>
</protein>
<dbReference type="RefSeq" id="WP_188690028.1">
    <property type="nucleotide sequence ID" value="NZ_BMIR01000003.1"/>
</dbReference>
<dbReference type="SUPFAM" id="SSF53697">
    <property type="entry name" value="SIS domain"/>
    <property type="match status" value="1"/>
</dbReference>
<dbReference type="InterPro" id="IPR035472">
    <property type="entry name" value="RpiR-like_SIS"/>
</dbReference>
<gene>
    <name evidence="3" type="ORF">GCM10011391_09980</name>
</gene>
<dbReference type="Proteomes" id="UP000628775">
    <property type="component" value="Unassembled WGS sequence"/>
</dbReference>
<evidence type="ECO:0000256" key="1">
    <source>
        <dbReference type="HAMAP-Rule" id="MF_01240"/>
    </source>
</evidence>
<reference evidence="3" key="1">
    <citation type="journal article" date="2014" name="Int. J. Syst. Evol. Microbiol.">
        <title>Complete genome sequence of Corynebacterium casei LMG S-19264T (=DSM 44701T), isolated from a smear-ripened cheese.</title>
        <authorList>
            <consortium name="US DOE Joint Genome Institute (JGI-PGF)"/>
            <person name="Walter F."/>
            <person name="Albersmeier A."/>
            <person name="Kalinowski J."/>
            <person name="Ruckert C."/>
        </authorList>
    </citation>
    <scope>NUCLEOTIDE SEQUENCE</scope>
    <source>
        <strain evidence="3">CGMCC 1.15371</strain>
    </source>
</reference>